<proteinExistence type="predicted"/>
<dbReference type="Proteomes" id="UP001157974">
    <property type="component" value="Unassembled WGS sequence"/>
</dbReference>
<dbReference type="GO" id="GO:0006401">
    <property type="term" value="P:RNA catabolic process"/>
    <property type="evidence" value="ECO:0007669"/>
    <property type="project" value="InterPro"/>
</dbReference>
<reference evidence="1 2" key="1">
    <citation type="journal article" date="2023" name="Nat. Commun.">
        <title>Origin of minicircular mitochondrial genomes in red algae.</title>
        <authorList>
            <person name="Lee Y."/>
            <person name="Cho C.H."/>
            <person name="Lee Y.M."/>
            <person name="Park S.I."/>
            <person name="Yang J.H."/>
            <person name="West J.A."/>
            <person name="Bhattacharya D."/>
            <person name="Yoon H.S."/>
        </authorList>
    </citation>
    <scope>NUCLEOTIDE SEQUENCE [LARGE SCALE GENOMIC DNA]</scope>
    <source>
        <strain evidence="1 2">CCMP1338</strain>
        <tissue evidence="1">Whole cell</tissue>
    </source>
</reference>
<dbReference type="Gene3D" id="2.40.128.680">
    <property type="match status" value="1"/>
</dbReference>
<keyword evidence="2" id="KW-1185">Reference proteome</keyword>
<dbReference type="InterPro" id="IPR013924">
    <property type="entry name" value="RNase_H2_suC"/>
</dbReference>
<evidence type="ECO:0000313" key="1">
    <source>
        <dbReference type="EMBL" id="KAJ8901581.1"/>
    </source>
</evidence>
<dbReference type="Pfam" id="PF08615">
    <property type="entry name" value="RNase_H2_suC"/>
    <property type="match status" value="1"/>
</dbReference>
<evidence type="ECO:0000313" key="2">
    <source>
        <dbReference type="Proteomes" id="UP001157974"/>
    </source>
</evidence>
<dbReference type="EMBL" id="JAMWBK010000010">
    <property type="protein sequence ID" value="KAJ8901581.1"/>
    <property type="molecule type" value="Genomic_DNA"/>
</dbReference>
<dbReference type="AlphaFoldDB" id="A0AAV8UGG5"/>
<accession>A0AAV8UGG5</accession>
<dbReference type="PANTHER" id="PTHR47204">
    <property type="entry name" value="OS02G0168900 PROTEIN"/>
    <property type="match status" value="1"/>
</dbReference>
<protein>
    <submittedName>
        <fullName evidence="1">Uncharacterized protein</fullName>
    </submittedName>
</protein>
<dbReference type="PANTHER" id="PTHR47204:SF1">
    <property type="entry name" value="RIBONUCLEASE H2 SUBUNIT C"/>
    <property type="match status" value="1"/>
</dbReference>
<name>A0AAV8UGG5_9RHOD</name>
<organism evidence="1 2">
    <name type="scientific">Rhodosorus marinus</name>
    <dbReference type="NCBI Taxonomy" id="101924"/>
    <lineage>
        <taxon>Eukaryota</taxon>
        <taxon>Rhodophyta</taxon>
        <taxon>Stylonematophyceae</taxon>
        <taxon>Stylonematales</taxon>
        <taxon>Stylonemataceae</taxon>
        <taxon>Rhodosorus</taxon>
    </lineage>
</organism>
<sequence>MDSELARKRFEGFGSELRCVELHWLPCKVSYSGETAFSKRFKPENNEASFRGRHLKGEVVKFPEGFRGVTVEKKDGNYRVVSSAGEQLTYWNHDDVPYESIDPVPRAFNWLHVSTALAKRISAADVEALSPSSG</sequence>
<dbReference type="GO" id="GO:0032299">
    <property type="term" value="C:ribonuclease H2 complex"/>
    <property type="evidence" value="ECO:0007669"/>
    <property type="project" value="InterPro"/>
</dbReference>
<comment type="caution">
    <text evidence="1">The sequence shown here is derived from an EMBL/GenBank/DDBJ whole genome shotgun (WGS) entry which is preliminary data.</text>
</comment>
<dbReference type="CDD" id="cd09271">
    <property type="entry name" value="RNase_H2-C"/>
    <property type="match status" value="1"/>
</dbReference>
<gene>
    <name evidence="1" type="ORF">NDN08_003789</name>
</gene>